<keyword evidence="3" id="KW-1185">Reference proteome</keyword>
<evidence type="ECO:0000256" key="1">
    <source>
        <dbReference type="SAM" id="MobiDB-lite"/>
    </source>
</evidence>
<accession>A0A4V3AM46</accession>
<gene>
    <name evidence="2" type="ORF">E2F48_09880</name>
</gene>
<dbReference type="Proteomes" id="UP000295411">
    <property type="component" value="Unassembled WGS sequence"/>
</dbReference>
<comment type="caution">
    <text evidence="2">The sequence shown here is derived from an EMBL/GenBank/DDBJ whole genome shotgun (WGS) entry which is preliminary data.</text>
</comment>
<dbReference type="RefSeq" id="WP_133403811.1">
    <property type="nucleotide sequence ID" value="NZ_SMTK01000003.1"/>
</dbReference>
<proteinExistence type="predicted"/>
<evidence type="ECO:0000313" key="2">
    <source>
        <dbReference type="EMBL" id="TDK25549.1"/>
    </source>
</evidence>
<protein>
    <submittedName>
        <fullName evidence="2">Uncharacterized protein</fullName>
    </submittedName>
</protein>
<feature type="compositionally biased region" description="Basic residues" evidence="1">
    <location>
        <begin position="66"/>
        <end position="75"/>
    </location>
</feature>
<evidence type="ECO:0000313" key="3">
    <source>
        <dbReference type="Proteomes" id="UP000295411"/>
    </source>
</evidence>
<organism evidence="2 3">
    <name type="scientific">Arthrobacter crusticola</name>
    <dbReference type="NCBI Taxonomy" id="2547960"/>
    <lineage>
        <taxon>Bacteria</taxon>
        <taxon>Bacillati</taxon>
        <taxon>Actinomycetota</taxon>
        <taxon>Actinomycetes</taxon>
        <taxon>Micrococcales</taxon>
        <taxon>Micrococcaceae</taxon>
        <taxon>Arthrobacter</taxon>
    </lineage>
</organism>
<name>A0A4V3AM46_9MICC</name>
<dbReference type="EMBL" id="SMTK01000003">
    <property type="protein sequence ID" value="TDK25549.1"/>
    <property type="molecule type" value="Genomic_DNA"/>
</dbReference>
<reference evidence="2 3" key="1">
    <citation type="submission" date="2019-03" db="EMBL/GenBank/DDBJ databases">
        <title>Arthrobacter sp. nov., an bacterium isolated from biocrust in Mu Us Desert.</title>
        <authorList>
            <person name="Lixiong L."/>
        </authorList>
    </citation>
    <scope>NUCLEOTIDE SEQUENCE [LARGE SCALE GENOMIC DNA]</scope>
    <source>
        <strain evidence="2 3">SLN-3</strain>
    </source>
</reference>
<sequence length="95" mass="10736">MLMQSVESREEFAVSGFLELICLEDDFFDAEFQEIVERIDPPGRVRGIAAPARRRWSGADPAQGAHRPRRLRQHGSRTPPPARERSPPALSRRGS</sequence>
<feature type="region of interest" description="Disordered" evidence="1">
    <location>
        <begin position="41"/>
        <end position="95"/>
    </location>
</feature>
<dbReference type="AlphaFoldDB" id="A0A4V3AM46"/>